<evidence type="ECO:0000313" key="6">
    <source>
        <dbReference type="EMBL" id="CEO88082.1"/>
    </source>
</evidence>
<dbReference type="SMART" id="SM00228">
    <property type="entry name" value="PDZ"/>
    <property type="match status" value="1"/>
</dbReference>
<keyword evidence="3 6" id="KW-0378">Hydrolase</keyword>
<feature type="domain" description="PDZ" evidence="5">
    <location>
        <begin position="281"/>
        <end position="372"/>
    </location>
</feature>
<dbReference type="GO" id="GO:0004252">
    <property type="term" value="F:serine-type endopeptidase activity"/>
    <property type="evidence" value="ECO:0007669"/>
    <property type="project" value="InterPro"/>
</dbReference>
<dbReference type="SUPFAM" id="SSF50156">
    <property type="entry name" value="PDZ domain-like"/>
    <property type="match status" value="1"/>
</dbReference>
<evidence type="ECO:0000256" key="4">
    <source>
        <dbReference type="ARBA" id="ARBA00022825"/>
    </source>
</evidence>
<proteinExistence type="inferred from homology"/>
<gene>
    <name evidence="6" type="ORF">SSCH_1450007</name>
</gene>
<dbReference type="PROSITE" id="PS50106">
    <property type="entry name" value="PDZ"/>
    <property type="match status" value="1"/>
</dbReference>
<dbReference type="InterPro" id="IPR001940">
    <property type="entry name" value="Peptidase_S1C"/>
</dbReference>
<dbReference type="SUPFAM" id="SSF50494">
    <property type="entry name" value="Trypsin-like serine proteases"/>
    <property type="match status" value="1"/>
</dbReference>
<dbReference type="EC" id="3.4.21.108" evidence="6"/>
<keyword evidence="7" id="KW-1185">Reference proteome</keyword>
<accession>A0A0B7MK87</accession>
<evidence type="ECO:0000313" key="7">
    <source>
        <dbReference type="Proteomes" id="UP000046155"/>
    </source>
</evidence>
<dbReference type="InterPro" id="IPR009003">
    <property type="entry name" value="Peptidase_S1_PA"/>
</dbReference>
<dbReference type="InterPro" id="IPR043504">
    <property type="entry name" value="Peptidase_S1_PA_chymotrypsin"/>
</dbReference>
<dbReference type="OrthoDB" id="9758917at2"/>
<dbReference type="Pfam" id="PF13180">
    <property type="entry name" value="PDZ_2"/>
    <property type="match status" value="1"/>
</dbReference>
<dbReference type="EMBL" id="CDRZ01000052">
    <property type="protein sequence ID" value="CEO88082.1"/>
    <property type="molecule type" value="Genomic_DNA"/>
</dbReference>
<name>A0A0B7MK87_9FIRM</name>
<sequence length="384" mass="40761">MKPKKALIFAVLGAFLAGIVFTGGIIFASSNYWMDKVQANNAKSGVQTAGSHAGSLPGVGSSTIAEIVDKTGSAVVKIETYASTKSRSNTYFDDPFYRQFFGQFDNTPEQKVQQGIGSGFIISADGYILTNEHVISNTQEIQVSVADINKPLTARVIGSDEELDLAVLKIDAGKNLPTIKLGDSNAVDVGNWVIAIGNPYSLDHTVTVGVISAKGRPITVQNRNYRNLLQTDAAINSGNSGGPLLNLQGEVIGINTAVGSQAQGIGFAIPSNTVNSVLDELIEQGKVKRGWLGVEIQDVTQSIADYFGLSDLDGVVVRNVTSGGPADQAGVKQGDIILSWNGTKVKNTSELQDCISKDGPGKKVKLTLWRDKKKTECTVTLGER</sequence>
<dbReference type="PRINTS" id="PR00834">
    <property type="entry name" value="PROTEASES2C"/>
</dbReference>
<evidence type="ECO:0000259" key="5">
    <source>
        <dbReference type="PROSITE" id="PS50106"/>
    </source>
</evidence>
<dbReference type="PANTHER" id="PTHR22939:SF129">
    <property type="entry name" value="SERINE PROTEASE HTRA2, MITOCHONDRIAL"/>
    <property type="match status" value="1"/>
</dbReference>
<comment type="similarity">
    <text evidence="1">Belongs to the peptidase S1C family.</text>
</comment>
<dbReference type="InterPro" id="IPR036034">
    <property type="entry name" value="PDZ_sf"/>
</dbReference>
<organism evidence="6 7">
    <name type="scientific">Syntrophaceticus schinkii</name>
    <dbReference type="NCBI Taxonomy" id="499207"/>
    <lineage>
        <taxon>Bacteria</taxon>
        <taxon>Bacillati</taxon>
        <taxon>Bacillota</taxon>
        <taxon>Clostridia</taxon>
        <taxon>Thermoanaerobacterales</taxon>
        <taxon>Thermoanaerobacterales Family III. Incertae Sedis</taxon>
        <taxon>Syntrophaceticus</taxon>
    </lineage>
</organism>
<dbReference type="InterPro" id="IPR001478">
    <property type="entry name" value="PDZ"/>
</dbReference>
<dbReference type="RefSeq" id="WP_044664316.1">
    <property type="nucleotide sequence ID" value="NZ_CDRZ01000052.1"/>
</dbReference>
<evidence type="ECO:0000256" key="2">
    <source>
        <dbReference type="ARBA" id="ARBA00022670"/>
    </source>
</evidence>
<evidence type="ECO:0000256" key="1">
    <source>
        <dbReference type="ARBA" id="ARBA00010541"/>
    </source>
</evidence>
<dbReference type="Pfam" id="PF13365">
    <property type="entry name" value="Trypsin_2"/>
    <property type="match status" value="1"/>
</dbReference>
<dbReference type="AlphaFoldDB" id="A0A0B7MK87"/>
<dbReference type="Gene3D" id="2.40.10.10">
    <property type="entry name" value="Trypsin-like serine proteases"/>
    <property type="match status" value="2"/>
</dbReference>
<dbReference type="GO" id="GO:0006508">
    <property type="term" value="P:proteolysis"/>
    <property type="evidence" value="ECO:0007669"/>
    <property type="project" value="UniProtKB-KW"/>
</dbReference>
<dbReference type="Proteomes" id="UP000046155">
    <property type="component" value="Unassembled WGS sequence"/>
</dbReference>
<dbReference type="CDD" id="cd10839">
    <property type="entry name" value="cpPDZ1_DegP-like"/>
    <property type="match status" value="1"/>
</dbReference>
<dbReference type="PANTHER" id="PTHR22939">
    <property type="entry name" value="SERINE PROTEASE FAMILY S1C HTRA-RELATED"/>
    <property type="match status" value="1"/>
</dbReference>
<dbReference type="FunFam" id="2.40.10.10:FF:000001">
    <property type="entry name" value="Periplasmic serine protease DegS"/>
    <property type="match status" value="1"/>
</dbReference>
<protein>
    <submittedName>
        <fullName evidence="6">HtrA2 peptidase</fullName>
        <ecNumber evidence="6">3.4.21.108</ecNumber>
    </submittedName>
</protein>
<evidence type="ECO:0000256" key="3">
    <source>
        <dbReference type="ARBA" id="ARBA00022801"/>
    </source>
</evidence>
<dbReference type="Gene3D" id="2.30.42.10">
    <property type="match status" value="1"/>
</dbReference>
<keyword evidence="2" id="KW-0645">Protease</keyword>
<reference evidence="7" key="1">
    <citation type="submission" date="2015-01" db="EMBL/GenBank/DDBJ databases">
        <authorList>
            <person name="Manzoor Shahid"/>
            <person name="Zubair Saima"/>
        </authorList>
    </citation>
    <scope>NUCLEOTIDE SEQUENCE [LARGE SCALE GENOMIC DNA]</scope>
    <source>
        <strain evidence="7">Sp3</strain>
    </source>
</reference>
<keyword evidence="4" id="KW-0720">Serine protease</keyword>